<dbReference type="EC" id="3.1.4.4" evidence="3"/>
<evidence type="ECO:0000256" key="4">
    <source>
        <dbReference type="ARBA" id="ARBA00022801"/>
    </source>
</evidence>
<evidence type="ECO:0000256" key="3">
    <source>
        <dbReference type="ARBA" id="ARBA00012027"/>
    </source>
</evidence>
<dbReference type="InterPro" id="IPR025202">
    <property type="entry name" value="PLD-like_dom"/>
</dbReference>
<comment type="similarity">
    <text evidence="2">Belongs to the phospholipase D family.</text>
</comment>
<evidence type="ECO:0000256" key="7">
    <source>
        <dbReference type="SAM" id="SignalP"/>
    </source>
</evidence>
<dbReference type="Pfam" id="PF13091">
    <property type="entry name" value="PLDc_2"/>
    <property type="match status" value="2"/>
</dbReference>
<keyword evidence="5" id="KW-0442">Lipid degradation</keyword>
<comment type="catalytic activity">
    <reaction evidence="1">
        <text>a 1,2-diacyl-sn-glycero-3-phosphocholine + H2O = a 1,2-diacyl-sn-glycero-3-phosphate + choline + H(+)</text>
        <dbReference type="Rhea" id="RHEA:14445"/>
        <dbReference type="ChEBI" id="CHEBI:15354"/>
        <dbReference type="ChEBI" id="CHEBI:15377"/>
        <dbReference type="ChEBI" id="CHEBI:15378"/>
        <dbReference type="ChEBI" id="CHEBI:57643"/>
        <dbReference type="ChEBI" id="CHEBI:58608"/>
        <dbReference type="EC" id="3.1.4.4"/>
    </reaction>
</comment>
<organism evidence="9 10">
    <name type="scientific">Priestia megaterium</name>
    <name type="common">Bacillus megaterium</name>
    <dbReference type="NCBI Taxonomy" id="1404"/>
    <lineage>
        <taxon>Bacteria</taxon>
        <taxon>Bacillati</taxon>
        <taxon>Bacillota</taxon>
        <taxon>Bacilli</taxon>
        <taxon>Bacillales</taxon>
        <taxon>Bacillaceae</taxon>
        <taxon>Priestia</taxon>
    </lineage>
</organism>
<protein>
    <recommendedName>
        <fullName evidence="3">phospholipase D</fullName>
        <ecNumber evidence="3">3.1.4.4</ecNumber>
    </recommendedName>
</protein>
<keyword evidence="4" id="KW-0378">Hydrolase</keyword>
<dbReference type="GO" id="GO:0016891">
    <property type="term" value="F:RNA endonuclease activity producing 5'-phosphomonoesters, hydrolytic mechanism"/>
    <property type="evidence" value="ECO:0007669"/>
    <property type="project" value="TreeGrafter"/>
</dbReference>
<dbReference type="InterPro" id="IPR001736">
    <property type="entry name" value="PLipase_D/transphosphatidylase"/>
</dbReference>
<dbReference type="PROSITE" id="PS50035">
    <property type="entry name" value="PLD"/>
    <property type="match status" value="2"/>
</dbReference>
<feature type="domain" description="PLD phosphodiesterase" evidence="8">
    <location>
        <begin position="120"/>
        <end position="147"/>
    </location>
</feature>
<gene>
    <name evidence="9" type="ORF">HFZ78_00885</name>
</gene>
<dbReference type="Proteomes" id="UP000501868">
    <property type="component" value="Chromosome"/>
</dbReference>
<keyword evidence="7" id="KW-0732">Signal</keyword>
<reference evidence="9 10" key="2">
    <citation type="submission" date="2020-04" db="EMBL/GenBank/DDBJ databases">
        <authorList>
            <person name="Fomenkov A."/>
            <person name="Anton B.P."/>
            <person name="Roberts R.J."/>
        </authorList>
    </citation>
    <scope>NUCLEOTIDE SEQUENCE [LARGE SCALE GENOMIC DNA]</scope>
    <source>
        <strain evidence="9 10">S2</strain>
    </source>
</reference>
<dbReference type="EMBL" id="CP051128">
    <property type="protein sequence ID" value="QIZ05503.1"/>
    <property type="molecule type" value="Genomic_DNA"/>
</dbReference>
<dbReference type="SUPFAM" id="SSF56024">
    <property type="entry name" value="Phospholipase D/nuclease"/>
    <property type="match status" value="2"/>
</dbReference>
<dbReference type="PANTHER" id="PTHR43856">
    <property type="entry name" value="CARDIOLIPIN HYDROLASE"/>
    <property type="match status" value="1"/>
</dbReference>
<dbReference type="GO" id="GO:0016042">
    <property type="term" value="P:lipid catabolic process"/>
    <property type="evidence" value="ECO:0007669"/>
    <property type="project" value="UniProtKB-KW"/>
</dbReference>
<dbReference type="PANTHER" id="PTHR43856:SF1">
    <property type="entry name" value="MITOCHONDRIAL CARDIOLIPIN HYDROLASE"/>
    <property type="match status" value="1"/>
</dbReference>
<reference evidence="9 10" key="1">
    <citation type="submission" date="2020-04" db="EMBL/GenBank/DDBJ databases">
        <title>Genome-Wide Identification of 5-Methylcytosine Sites in Bacterial Genomes By High-Throughput Sequencing of MspJI Restriction Fragments.</title>
        <authorList>
            <person name="Wu V."/>
        </authorList>
    </citation>
    <scope>NUCLEOTIDE SEQUENCE [LARGE SCALE GENOMIC DNA]</scope>
    <source>
        <strain evidence="9 10">S2</strain>
    </source>
</reference>
<dbReference type="AlphaFoldDB" id="A0A6H1NW44"/>
<dbReference type="GO" id="GO:0006793">
    <property type="term" value="P:phosphorus metabolic process"/>
    <property type="evidence" value="ECO:0007669"/>
    <property type="project" value="UniProtKB-ARBA"/>
</dbReference>
<dbReference type="Gene3D" id="3.30.870.10">
    <property type="entry name" value="Endonuclease Chain A"/>
    <property type="match status" value="2"/>
</dbReference>
<evidence type="ECO:0000313" key="9">
    <source>
        <dbReference type="EMBL" id="QIZ05503.1"/>
    </source>
</evidence>
<proteinExistence type="inferred from homology"/>
<keyword evidence="6" id="KW-0443">Lipid metabolism</keyword>
<evidence type="ECO:0000256" key="6">
    <source>
        <dbReference type="ARBA" id="ARBA00023098"/>
    </source>
</evidence>
<dbReference type="GO" id="GO:0004630">
    <property type="term" value="F:phospholipase D activity"/>
    <property type="evidence" value="ECO:0007669"/>
    <property type="project" value="UniProtKB-EC"/>
</dbReference>
<evidence type="ECO:0000313" key="10">
    <source>
        <dbReference type="Proteomes" id="UP000501868"/>
    </source>
</evidence>
<evidence type="ECO:0000259" key="8">
    <source>
        <dbReference type="PROSITE" id="PS50035"/>
    </source>
</evidence>
<feature type="domain" description="PLD phosphodiesterase" evidence="8">
    <location>
        <begin position="291"/>
        <end position="322"/>
    </location>
</feature>
<dbReference type="CDD" id="cd09116">
    <property type="entry name" value="PLDc_Nuc_like"/>
    <property type="match status" value="1"/>
</dbReference>
<feature type="signal peptide" evidence="7">
    <location>
        <begin position="1"/>
        <end position="19"/>
    </location>
</feature>
<sequence>MSKNLFRRISLLIFAAALTFNFVPDVNHKVSAVSYDSQTVSFGPGQAVNLVDALITEVNKATSTIDGAFYEIRYQPFVDALIQANNRGVAIRIVTDSDYISNTFTQQLINAGISVKGDNRSALMHNKYAIIDGKEVWMGSTNVTDTCNANNYNNTILWNSSSLASIYKTDFEEMFVYNQFTKTASPSTISSQKVTVSTSTANIPVEVYFAPEDNPITSIIDVINNAKYNVYFDYFSFTDDNVRTALINAKNRGVNVEGIFDSSQYGSNGPYGELAYLAEAGIPVSIADNPYDGKLHDKVLIADKGYTIAAVVTGSFNASANANDTNSENLMVIHDKATADKYYNEFLRIRGSYGRGSVSIDKSTVTAGTNQTINVTLRAPSTYPIQKVEIMAPPKWPDPTGATVTATKSDGTDLSSQLKFSGNYVYIDTAGLAGNQSITFTFSDWLSPAIIGDYTWYAQTITNSATDPYDYLPVNYQAATLSVQ</sequence>
<evidence type="ECO:0000256" key="1">
    <source>
        <dbReference type="ARBA" id="ARBA00000798"/>
    </source>
</evidence>
<dbReference type="InterPro" id="IPR051406">
    <property type="entry name" value="PLD_domain"/>
</dbReference>
<evidence type="ECO:0000256" key="2">
    <source>
        <dbReference type="ARBA" id="ARBA00008664"/>
    </source>
</evidence>
<evidence type="ECO:0000256" key="5">
    <source>
        <dbReference type="ARBA" id="ARBA00022963"/>
    </source>
</evidence>
<name>A0A6H1NW44_PRIMG</name>
<feature type="chain" id="PRO_5039718133" description="phospholipase D" evidence="7">
    <location>
        <begin position="20"/>
        <end position="484"/>
    </location>
</feature>
<accession>A0A6H1NW44</accession>
<dbReference type="SMART" id="SM00155">
    <property type="entry name" value="PLDc"/>
    <property type="match status" value="2"/>
</dbReference>